<evidence type="ECO:0000313" key="2">
    <source>
        <dbReference type="Proteomes" id="UP000193689"/>
    </source>
</evidence>
<sequence length="159" mass="18012">ASQLQSLEQYCEACHPLNLALEVVTDCSLTTQGSTTNPTGRVYPQRILQWEDFTRDQNEIWDKLLIDSDFPSNAVPPSSTELSYVKRYITPISSEMGLRHFEHKTVENMARRLVGQVYNQLPTRSRLGLQETITFESHTNLAEANSTISESMEQMSLAS</sequence>
<keyword evidence="2" id="KW-1185">Reference proteome</keyword>
<gene>
    <name evidence="1" type="ORF">BCR38DRAFT_308462</name>
</gene>
<feature type="non-terminal residue" evidence="1">
    <location>
        <position position="159"/>
    </location>
</feature>
<dbReference type="OrthoDB" id="4771517at2759"/>
<dbReference type="GeneID" id="63770845"/>
<comment type="caution">
    <text evidence="1">The sequence shown here is derived from an EMBL/GenBank/DDBJ whole genome shotgun (WGS) entry which is preliminary data.</text>
</comment>
<dbReference type="STRING" id="1141098.A0A1Y2DJR6"/>
<proteinExistence type="predicted"/>
<feature type="non-terminal residue" evidence="1">
    <location>
        <position position="1"/>
    </location>
</feature>
<dbReference type="EMBL" id="MCFJ01000013">
    <property type="protein sequence ID" value="ORY59503.1"/>
    <property type="molecule type" value="Genomic_DNA"/>
</dbReference>
<reference evidence="1 2" key="1">
    <citation type="submission" date="2016-07" db="EMBL/GenBank/DDBJ databases">
        <title>Pervasive Adenine N6-methylation of Active Genes in Fungi.</title>
        <authorList>
            <consortium name="DOE Joint Genome Institute"/>
            <person name="Mondo S.J."/>
            <person name="Dannebaum R.O."/>
            <person name="Kuo R.C."/>
            <person name="Labutti K."/>
            <person name="Haridas S."/>
            <person name="Kuo A."/>
            <person name="Salamov A."/>
            <person name="Ahrendt S.R."/>
            <person name="Lipzen A."/>
            <person name="Sullivan W."/>
            <person name="Andreopoulos W.B."/>
            <person name="Clum A."/>
            <person name="Lindquist E."/>
            <person name="Daum C."/>
            <person name="Ramamoorthy G.K."/>
            <person name="Gryganskyi A."/>
            <person name="Culley D."/>
            <person name="Magnuson J.K."/>
            <person name="James T.Y."/>
            <person name="O'Malley M.A."/>
            <person name="Stajich J.E."/>
            <person name="Spatafora J.W."/>
            <person name="Visel A."/>
            <person name="Grigoriev I.V."/>
        </authorList>
    </citation>
    <scope>NUCLEOTIDE SEQUENCE [LARGE SCALE GENOMIC DNA]</scope>
    <source>
        <strain evidence="1 2">CBS 129021</strain>
    </source>
</reference>
<dbReference type="AlphaFoldDB" id="A0A1Y2DJR6"/>
<dbReference type="RefSeq" id="XP_040712077.1">
    <property type="nucleotide sequence ID" value="XM_040854633.1"/>
</dbReference>
<dbReference type="Proteomes" id="UP000193689">
    <property type="component" value="Unassembled WGS sequence"/>
</dbReference>
<evidence type="ECO:0000313" key="1">
    <source>
        <dbReference type="EMBL" id="ORY59503.1"/>
    </source>
</evidence>
<accession>A0A1Y2DJR6</accession>
<name>A0A1Y2DJR6_9PEZI</name>
<protein>
    <submittedName>
        <fullName evidence="1">Uncharacterized protein</fullName>
    </submittedName>
</protein>
<organism evidence="1 2">
    <name type="scientific">Pseudomassariella vexata</name>
    <dbReference type="NCBI Taxonomy" id="1141098"/>
    <lineage>
        <taxon>Eukaryota</taxon>
        <taxon>Fungi</taxon>
        <taxon>Dikarya</taxon>
        <taxon>Ascomycota</taxon>
        <taxon>Pezizomycotina</taxon>
        <taxon>Sordariomycetes</taxon>
        <taxon>Xylariomycetidae</taxon>
        <taxon>Amphisphaeriales</taxon>
        <taxon>Pseudomassariaceae</taxon>
        <taxon>Pseudomassariella</taxon>
    </lineage>
</organism>
<dbReference type="InParanoid" id="A0A1Y2DJR6"/>